<comment type="similarity">
    <text evidence="1 7">Belongs to the GcvT family.</text>
</comment>
<reference evidence="10" key="1">
    <citation type="journal article" date="2024" name="Antonie Van Leeuwenhoek">
        <title>Isoptericola haloaureus sp. nov., a dimorphic actinobacterium isolated from mangrove sediments of southeast India, implicating biosaline agricultural significance through nitrogen fixation and salt tolerance genes.</title>
        <authorList>
            <person name="Prathaban M."/>
            <person name="Prathiviraj R."/>
            <person name="Ravichandran M."/>
            <person name="Natarajan S.D."/>
            <person name="Sobanaa M."/>
            <person name="Hari Krishna Kumar S."/>
            <person name="Chandrasekar V."/>
            <person name="Selvin J."/>
        </authorList>
    </citation>
    <scope>NUCLEOTIDE SEQUENCE</scope>
    <source>
        <strain evidence="10">MP1014</strain>
    </source>
</reference>
<evidence type="ECO:0000313" key="11">
    <source>
        <dbReference type="Proteomes" id="UP001310387"/>
    </source>
</evidence>
<sequence length="391" mass="41563">MPRAEEPVTTKKSPLHDEHVALGAHLTPFGGWDMPLRYTSDLAEHRAVREAAGLFDLSHMGGINVTGPEAAAFLDHALVGNFSALRPMRARYTMICADDGGVLDDLIVYHNGTDEYFAVPNAANADAVLVAMLERAAGFDVAVRDISASLALIAVQGPRAEEILREVLTEDPEISGGTALDDLRYYACMGLRFGEEGVLVARTGYTGEDGFEIWVDTPHAVALWRALLAAGEPYGLVPAGLAARDSLRLEAGMPLYGNELDTTTTPYDAGAGRIVKLDKSHDDGTPVDFVGREALAARSEAEPERVLVGLRGTGRRPARAGYAVVRTTDDGGVGEPVGTVTSGVPSPTLGHPVAMAYVRPDVAAEGTELAVDVRGRAEPFVVTAMPFYRRG</sequence>
<dbReference type="NCBIfam" id="NF001567">
    <property type="entry name" value="PRK00389.1"/>
    <property type="match status" value="1"/>
</dbReference>
<dbReference type="Pfam" id="PF01571">
    <property type="entry name" value="GCV_T"/>
    <property type="match status" value="1"/>
</dbReference>
<proteinExistence type="inferred from homology"/>
<dbReference type="NCBIfam" id="TIGR00528">
    <property type="entry name" value="gcvT"/>
    <property type="match status" value="1"/>
</dbReference>
<dbReference type="InterPro" id="IPR028896">
    <property type="entry name" value="GcvT/YgfZ/DmdA"/>
</dbReference>
<name>A0ABU7Z3M8_9MICO</name>
<evidence type="ECO:0000259" key="8">
    <source>
        <dbReference type="Pfam" id="PF01571"/>
    </source>
</evidence>
<comment type="subunit">
    <text evidence="7">The glycine cleavage system is composed of four proteins: P, T, L and H.</text>
</comment>
<dbReference type="InterPro" id="IPR022903">
    <property type="entry name" value="GcvT_bac"/>
</dbReference>
<gene>
    <name evidence="7 10" type="primary">gcvT</name>
    <name evidence="10" type="ORF">V5O49_02570</name>
</gene>
<dbReference type="InterPro" id="IPR027266">
    <property type="entry name" value="TrmE/GcvT-like"/>
</dbReference>
<evidence type="ECO:0000313" key="10">
    <source>
        <dbReference type="EMBL" id="MEG3614003.1"/>
    </source>
</evidence>
<comment type="caution">
    <text evidence="10">The sequence shown here is derived from an EMBL/GenBank/DDBJ whole genome shotgun (WGS) entry which is preliminary data.</text>
</comment>
<dbReference type="Pfam" id="PF08669">
    <property type="entry name" value="GCV_T_C"/>
    <property type="match status" value="1"/>
</dbReference>
<comment type="catalytic activity">
    <reaction evidence="6 7">
        <text>N(6)-[(R)-S(8)-aminomethyldihydrolipoyl]-L-lysyl-[protein] + (6S)-5,6,7,8-tetrahydrofolate = N(6)-[(R)-dihydrolipoyl]-L-lysyl-[protein] + (6R)-5,10-methylene-5,6,7,8-tetrahydrofolate + NH4(+)</text>
        <dbReference type="Rhea" id="RHEA:16945"/>
        <dbReference type="Rhea" id="RHEA-COMP:10475"/>
        <dbReference type="Rhea" id="RHEA-COMP:10492"/>
        <dbReference type="ChEBI" id="CHEBI:15636"/>
        <dbReference type="ChEBI" id="CHEBI:28938"/>
        <dbReference type="ChEBI" id="CHEBI:57453"/>
        <dbReference type="ChEBI" id="CHEBI:83100"/>
        <dbReference type="ChEBI" id="CHEBI:83143"/>
        <dbReference type="EC" id="2.1.2.10"/>
    </reaction>
</comment>
<dbReference type="PANTHER" id="PTHR43757">
    <property type="entry name" value="AMINOMETHYLTRANSFERASE"/>
    <property type="match status" value="1"/>
</dbReference>
<evidence type="ECO:0000259" key="9">
    <source>
        <dbReference type="Pfam" id="PF08669"/>
    </source>
</evidence>
<dbReference type="SUPFAM" id="SSF103025">
    <property type="entry name" value="Folate-binding domain"/>
    <property type="match status" value="1"/>
</dbReference>
<reference evidence="10" key="2">
    <citation type="submission" date="2024-02" db="EMBL/GenBank/DDBJ databases">
        <authorList>
            <person name="Prathaban M."/>
            <person name="Mythili R."/>
            <person name="Sharmila Devi N."/>
            <person name="Sobanaa M."/>
            <person name="Prathiviraj R."/>
            <person name="Selvin J."/>
        </authorList>
    </citation>
    <scope>NUCLEOTIDE SEQUENCE</scope>
    <source>
        <strain evidence="10">MP1014</strain>
    </source>
</reference>
<comment type="function">
    <text evidence="7">The glycine cleavage system catalyzes the degradation of glycine.</text>
</comment>
<dbReference type="SUPFAM" id="SSF101790">
    <property type="entry name" value="Aminomethyltransferase beta-barrel domain"/>
    <property type="match status" value="1"/>
</dbReference>
<dbReference type="InterPro" id="IPR006223">
    <property type="entry name" value="GcvT"/>
</dbReference>
<dbReference type="Proteomes" id="UP001310387">
    <property type="component" value="Unassembled WGS sequence"/>
</dbReference>
<dbReference type="Gene3D" id="3.30.1360.120">
    <property type="entry name" value="Probable tRNA modification gtpase trme, domain 1"/>
    <property type="match status" value="1"/>
</dbReference>
<dbReference type="InterPro" id="IPR013977">
    <property type="entry name" value="GcvT_C"/>
</dbReference>
<dbReference type="GO" id="GO:0004047">
    <property type="term" value="F:aminomethyltransferase activity"/>
    <property type="evidence" value="ECO:0007669"/>
    <property type="project" value="UniProtKB-EC"/>
</dbReference>
<feature type="domain" description="GCVT N-terminal" evidence="8">
    <location>
        <begin position="15"/>
        <end position="279"/>
    </location>
</feature>
<protein>
    <recommendedName>
        <fullName evidence="2 7">Aminomethyltransferase</fullName>
        <ecNumber evidence="2 7">2.1.2.10</ecNumber>
    </recommendedName>
    <alternativeName>
        <fullName evidence="5 7">Glycine cleavage system T protein</fullName>
    </alternativeName>
</protein>
<dbReference type="InterPro" id="IPR029043">
    <property type="entry name" value="GcvT/YgfZ_C"/>
</dbReference>
<keyword evidence="11" id="KW-1185">Reference proteome</keyword>
<dbReference type="EC" id="2.1.2.10" evidence="2 7"/>
<dbReference type="HAMAP" id="MF_00259">
    <property type="entry name" value="GcvT"/>
    <property type="match status" value="1"/>
</dbReference>
<evidence type="ECO:0000256" key="2">
    <source>
        <dbReference type="ARBA" id="ARBA00012616"/>
    </source>
</evidence>
<keyword evidence="3 7" id="KW-0032">Aminotransferase</keyword>
<feature type="domain" description="Aminomethyltransferase C-terminal" evidence="9">
    <location>
        <begin position="305"/>
        <end position="388"/>
    </location>
</feature>
<dbReference type="EMBL" id="JBAGLP010000105">
    <property type="protein sequence ID" value="MEG3614003.1"/>
    <property type="molecule type" value="Genomic_DNA"/>
</dbReference>
<evidence type="ECO:0000256" key="3">
    <source>
        <dbReference type="ARBA" id="ARBA00022576"/>
    </source>
</evidence>
<dbReference type="PANTHER" id="PTHR43757:SF2">
    <property type="entry name" value="AMINOMETHYLTRANSFERASE, MITOCHONDRIAL"/>
    <property type="match status" value="1"/>
</dbReference>
<evidence type="ECO:0000256" key="1">
    <source>
        <dbReference type="ARBA" id="ARBA00008609"/>
    </source>
</evidence>
<dbReference type="InterPro" id="IPR006222">
    <property type="entry name" value="GCVT_N"/>
</dbReference>
<organism evidence="10 11">
    <name type="scientific">Isoptericola haloaureus</name>
    <dbReference type="NCBI Taxonomy" id="1542902"/>
    <lineage>
        <taxon>Bacteria</taxon>
        <taxon>Bacillati</taxon>
        <taxon>Actinomycetota</taxon>
        <taxon>Actinomycetes</taxon>
        <taxon>Micrococcales</taxon>
        <taxon>Promicromonosporaceae</taxon>
        <taxon>Isoptericola</taxon>
    </lineage>
</organism>
<evidence type="ECO:0000256" key="7">
    <source>
        <dbReference type="HAMAP-Rule" id="MF_00259"/>
    </source>
</evidence>
<evidence type="ECO:0000256" key="6">
    <source>
        <dbReference type="ARBA" id="ARBA00047665"/>
    </source>
</evidence>
<keyword evidence="4 7" id="KW-0808">Transferase</keyword>
<dbReference type="PIRSF" id="PIRSF006487">
    <property type="entry name" value="GcvT"/>
    <property type="match status" value="1"/>
</dbReference>
<evidence type="ECO:0000256" key="4">
    <source>
        <dbReference type="ARBA" id="ARBA00022679"/>
    </source>
</evidence>
<dbReference type="RefSeq" id="WP_332900863.1">
    <property type="nucleotide sequence ID" value="NZ_JBAGLP010000105.1"/>
</dbReference>
<evidence type="ECO:0000256" key="5">
    <source>
        <dbReference type="ARBA" id="ARBA00031395"/>
    </source>
</evidence>
<accession>A0ABU7Z3M8</accession>